<comment type="catalytic activity">
    <reaction evidence="6 8">
        <text>dCMP + ATP = dCDP + ADP</text>
        <dbReference type="Rhea" id="RHEA:25094"/>
        <dbReference type="ChEBI" id="CHEBI:30616"/>
        <dbReference type="ChEBI" id="CHEBI:57566"/>
        <dbReference type="ChEBI" id="CHEBI:58593"/>
        <dbReference type="ChEBI" id="CHEBI:456216"/>
        <dbReference type="EC" id="2.7.4.25"/>
    </reaction>
</comment>
<dbReference type="CDD" id="cd02020">
    <property type="entry name" value="CMPK"/>
    <property type="match status" value="1"/>
</dbReference>
<evidence type="ECO:0000256" key="1">
    <source>
        <dbReference type="ARBA" id="ARBA00009427"/>
    </source>
</evidence>
<feature type="domain" description="Cytidylate kinase" evidence="9">
    <location>
        <begin position="6"/>
        <end position="216"/>
    </location>
</feature>
<accession>A0AAV4LK36</accession>
<dbReference type="NCBIfam" id="TIGR00017">
    <property type="entry name" value="cmk"/>
    <property type="match status" value="1"/>
</dbReference>
<evidence type="ECO:0000256" key="4">
    <source>
        <dbReference type="ARBA" id="ARBA00022777"/>
    </source>
</evidence>
<feature type="binding site" evidence="8">
    <location>
        <begin position="10"/>
        <end position="18"/>
    </location>
    <ligand>
        <name>ATP</name>
        <dbReference type="ChEBI" id="CHEBI:30616"/>
    </ligand>
</feature>
<organism evidence="10 11">
    <name type="scientific">Collibacillus ludicampi</name>
    <dbReference type="NCBI Taxonomy" id="2771369"/>
    <lineage>
        <taxon>Bacteria</taxon>
        <taxon>Bacillati</taxon>
        <taxon>Bacillota</taxon>
        <taxon>Bacilli</taxon>
        <taxon>Bacillales</taxon>
        <taxon>Alicyclobacillaceae</taxon>
        <taxon>Collibacillus</taxon>
    </lineage>
</organism>
<dbReference type="PANTHER" id="PTHR21299">
    <property type="entry name" value="CYTIDYLATE KINASE/PANTOATE-BETA-ALANINE LIGASE"/>
    <property type="match status" value="1"/>
</dbReference>
<dbReference type="InterPro" id="IPR027417">
    <property type="entry name" value="P-loop_NTPase"/>
</dbReference>
<dbReference type="GO" id="GO:0006220">
    <property type="term" value="P:pyrimidine nucleotide metabolic process"/>
    <property type="evidence" value="ECO:0007669"/>
    <property type="project" value="UniProtKB-UniRule"/>
</dbReference>
<keyword evidence="2 8" id="KW-0808">Transferase</keyword>
<evidence type="ECO:0000256" key="5">
    <source>
        <dbReference type="ARBA" id="ARBA00022840"/>
    </source>
</evidence>
<dbReference type="HAMAP" id="MF_00238">
    <property type="entry name" value="Cytidyl_kinase_type1"/>
    <property type="match status" value="1"/>
</dbReference>
<sequence>MKRLRVAIDGPAGAGKSTVAKRVAQRLGILYVDTGAMYRALTLKVIRNHIDFSDRDMVTDLAERTQILLQNSPSGQLVILDGEDVTEEIRTPSVTRAVSVISAIPGVRKHMVVKQRALASRQGVVMDGRDIGTYVLPDADVKIFLTASLRTRAERRFQDMLEKGYLVTLEEIEEEIRKRDELDSKRDIAPLEQASDAVLIDSTGLSIGQVVERILGICLNYLGTDRKGAE</sequence>
<gene>
    <name evidence="8 10" type="primary">cmk</name>
    <name evidence="10" type="ORF">DNHGIG_37640</name>
</gene>
<protein>
    <recommendedName>
        <fullName evidence="8">Cytidylate kinase</fullName>
        <shortName evidence="8">CK</shortName>
        <ecNumber evidence="8">2.7.4.25</ecNumber>
    </recommendedName>
    <alternativeName>
        <fullName evidence="8">Cytidine monophosphate kinase</fullName>
        <shortName evidence="8">CMP kinase</shortName>
    </alternativeName>
</protein>
<dbReference type="RefSeq" id="WP_282201113.1">
    <property type="nucleotide sequence ID" value="NZ_BOQE01000001.1"/>
</dbReference>
<dbReference type="AlphaFoldDB" id="A0AAV4LK36"/>
<dbReference type="EC" id="2.7.4.25" evidence="8"/>
<keyword evidence="5 8" id="KW-0067">ATP-binding</keyword>
<keyword evidence="11" id="KW-1185">Reference proteome</keyword>
<reference evidence="10" key="1">
    <citation type="journal article" date="2023" name="Int. J. Syst. Evol. Microbiol.">
        <title>Collibacillus ludicampi gen. nov., sp. nov., a new soil bacterium of the family Alicyclobacillaceae.</title>
        <authorList>
            <person name="Jojima T."/>
            <person name="Ioku Y."/>
            <person name="Fukuta Y."/>
            <person name="Shirasaka N."/>
            <person name="Matsumura Y."/>
            <person name="Mori M."/>
        </authorList>
    </citation>
    <scope>NUCLEOTIDE SEQUENCE</scope>
    <source>
        <strain evidence="10">TP075</strain>
    </source>
</reference>
<proteinExistence type="inferred from homology"/>
<dbReference type="GO" id="GO:0036431">
    <property type="term" value="F:dCMP kinase activity"/>
    <property type="evidence" value="ECO:0007669"/>
    <property type="project" value="InterPro"/>
</dbReference>
<comment type="similarity">
    <text evidence="1 8">Belongs to the cytidylate kinase family. Type 1 subfamily.</text>
</comment>
<evidence type="ECO:0000259" key="9">
    <source>
        <dbReference type="Pfam" id="PF02224"/>
    </source>
</evidence>
<dbReference type="PANTHER" id="PTHR21299:SF2">
    <property type="entry name" value="CYTIDYLATE KINASE"/>
    <property type="match status" value="1"/>
</dbReference>
<keyword evidence="8" id="KW-0963">Cytoplasm</keyword>
<dbReference type="Proteomes" id="UP001057291">
    <property type="component" value="Unassembled WGS sequence"/>
</dbReference>
<name>A0AAV4LK36_9BACL</name>
<dbReference type="InterPro" id="IPR003136">
    <property type="entry name" value="Cytidylate_kin"/>
</dbReference>
<dbReference type="Gene3D" id="3.40.50.300">
    <property type="entry name" value="P-loop containing nucleotide triphosphate hydrolases"/>
    <property type="match status" value="1"/>
</dbReference>
<evidence type="ECO:0000256" key="2">
    <source>
        <dbReference type="ARBA" id="ARBA00022679"/>
    </source>
</evidence>
<evidence type="ECO:0000313" key="10">
    <source>
        <dbReference type="EMBL" id="GIM48215.1"/>
    </source>
</evidence>
<evidence type="ECO:0000256" key="3">
    <source>
        <dbReference type="ARBA" id="ARBA00022741"/>
    </source>
</evidence>
<evidence type="ECO:0000256" key="8">
    <source>
        <dbReference type="HAMAP-Rule" id="MF_00238"/>
    </source>
</evidence>
<comment type="subcellular location">
    <subcellularLocation>
        <location evidence="8">Cytoplasm</location>
    </subcellularLocation>
</comment>
<dbReference type="InterPro" id="IPR011994">
    <property type="entry name" value="Cytidylate_kinase_dom"/>
</dbReference>
<dbReference type="GO" id="GO:0005524">
    <property type="term" value="F:ATP binding"/>
    <property type="evidence" value="ECO:0007669"/>
    <property type="project" value="UniProtKB-UniRule"/>
</dbReference>
<evidence type="ECO:0000313" key="11">
    <source>
        <dbReference type="Proteomes" id="UP001057291"/>
    </source>
</evidence>
<dbReference type="Pfam" id="PF02224">
    <property type="entry name" value="Cytidylate_kin"/>
    <property type="match status" value="1"/>
</dbReference>
<evidence type="ECO:0000256" key="7">
    <source>
        <dbReference type="ARBA" id="ARBA00048478"/>
    </source>
</evidence>
<dbReference type="GO" id="GO:0005829">
    <property type="term" value="C:cytosol"/>
    <property type="evidence" value="ECO:0007669"/>
    <property type="project" value="TreeGrafter"/>
</dbReference>
<comment type="caution">
    <text evidence="10">The sequence shown here is derived from an EMBL/GenBank/DDBJ whole genome shotgun (WGS) entry which is preliminary data.</text>
</comment>
<dbReference type="EMBL" id="BOQE01000001">
    <property type="protein sequence ID" value="GIM48215.1"/>
    <property type="molecule type" value="Genomic_DNA"/>
</dbReference>
<comment type="catalytic activity">
    <reaction evidence="7 8">
        <text>CMP + ATP = CDP + ADP</text>
        <dbReference type="Rhea" id="RHEA:11600"/>
        <dbReference type="ChEBI" id="CHEBI:30616"/>
        <dbReference type="ChEBI" id="CHEBI:58069"/>
        <dbReference type="ChEBI" id="CHEBI:60377"/>
        <dbReference type="ChEBI" id="CHEBI:456216"/>
        <dbReference type="EC" id="2.7.4.25"/>
    </reaction>
</comment>
<evidence type="ECO:0000256" key="6">
    <source>
        <dbReference type="ARBA" id="ARBA00047615"/>
    </source>
</evidence>
<keyword evidence="3 8" id="KW-0547">Nucleotide-binding</keyword>
<keyword evidence="4 8" id="KW-0418">Kinase</keyword>
<dbReference type="GO" id="GO:0015949">
    <property type="term" value="P:nucleobase-containing small molecule interconversion"/>
    <property type="evidence" value="ECO:0007669"/>
    <property type="project" value="TreeGrafter"/>
</dbReference>
<dbReference type="SUPFAM" id="SSF52540">
    <property type="entry name" value="P-loop containing nucleoside triphosphate hydrolases"/>
    <property type="match status" value="1"/>
</dbReference>